<gene>
    <name evidence="1" type="ORF">LSCM1_01315</name>
</gene>
<comment type="caution">
    <text evidence="1">The sequence shown here is derived from an EMBL/GenBank/DDBJ whole genome shotgun (WGS) entry which is preliminary data.</text>
</comment>
<organism evidence="1 2">
    <name type="scientific">Leishmania martiniquensis</name>
    <dbReference type="NCBI Taxonomy" id="1580590"/>
    <lineage>
        <taxon>Eukaryota</taxon>
        <taxon>Discoba</taxon>
        <taxon>Euglenozoa</taxon>
        <taxon>Kinetoplastea</taxon>
        <taxon>Metakinetoplastina</taxon>
        <taxon>Trypanosomatida</taxon>
        <taxon>Trypanosomatidae</taxon>
        <taxon>Leishmaniinae</taxon>
        <taxon>Leishmania</taxon>
    </lineage>
</organism>
<protein>
    <submittedName>
        <fullName evidence="1">Uncharacterized protein</fullName>
    </submittedName>
</protein>
<reference evidence="2" key="1">
    <citation type="journal article" date="2021" name="Microbiol. Resour. Announc.">
        <title>LGAAP: Leishmaniinae Genome Assembly and Annotation Pipeline.</title>
        <authorList>
            <person name="Almutairi H."/>
            <person name="Urbaniak M.D."/>
            <person name="Bates M.D."/>
            <person name="Jariyapan N."/>
            <person name="Kwakye-Nuako G."/>
            <person name="Thomaz-Soccol V."/>
            <person name="Al-Salem W.S."/>
            <person name="Dillon R.J."/>
            <person name="Bates P.A."/>
            <person name="Gatherer D."/>
        </authorList>
    </citation>
    <scope>NUCLEOTIDE SEQUENCE [LARGE SCALE GENOMIC DNA]</scope>
</reference>
<accession>A0A836GNY7</accession>
<evidence type="ECO:0000313" key="1">
    <source>
        <dbReference type="EMBL" id="KAG5471242.1"/>
    </source>
</evidence>
<dbReference type="KEGG" id="lmat:92511449"/>
<dbReference type="Proteomes" id="UP000673552">
    <property type="component" value="Unassembled WGS sequence"/>
</dbReference>
<proteinExistence type="predicted"/>
<evidence type="ECO:0000313" key="2">
    <source>
        <dbReference type="Proteomes" id="UP000673552"/>
    </source>
</evidence>
<keyword evidence="2" id="KW-1185">Reference proteome</keyword>
<dbReference type="GeneID" id="92511449"/>
<name>A0A836GNY7_9TRYP</name>
<reference evidence="2" key="2">
    <citation type="journal article" date="2021" name="Sci. Data">
        <title>Chromosome-scale genome sequencing, assembly and annotation of six genomes from subfamily Leishmaniinae.</title>
        <authorList>
            <person name="Almutairi H."/>
            <person name="Urbaniak M.D."/>
            <person name="Bates M.D."/>
            <person name="Jariyapan N."/>
            <person name="Kwakye-Nuako G."/>
            <person name="Thomaz Soccol V."/>
            <person name="Al-Salem W.S."/>
            <person name="Dillon R.J."/>
            <person name="Bates P.A."/>
            <person name="Gatherer D."/>
        </authorList>
    </citation>
    <scope>NUCLEOTIDE SEQUENCE [LARGE SCALE GENOMIC DNA]</scope>
</reference>
<dbReference type="RefSeq" id="XP_067176216.1">
    <property type="nucleotide sequence ID" value="XM_067318937.1"/>
</dbReference>
<dbReference type="AlphaFoldDB" id="A0A836GNY7"/>
<dbReference type="OrthoDB" id="277508at2759"/>
<sequence length="127" mass="14781">MLRRVGLLLAKPKVPPRRSTVHATSNCKHGKERFDLLHALQKDRQRIERNRTLPWRERLVQLRVYPWKLFLSFMMLWSSLGMYAVPYLKGMKAGELPSIGQGRPIPAEVRAKATPTPQFAHWKERGP</sequence>
<dbReference type="EMBL" id="JAFEUZ010000031">
    <property type="protein sequence ID" value="KAG5471242.1"/>
    <property type="molecule type" value="Genomic_DNA"/>
</dbReference>